<protein>
    <submittedName>
        <fullName evidence="1">Uncharacterized protein</fullName>
    </submittedName>
</protein>
<reference evidence="1" key="1">
    <citation type="journal article" date="2015" name="Nature">
        <title>Complex archaea that bridge the gap between prokaryotes and eukaryotes.</title>
        <authorList>
            <person name="Spang A."/>
            <person name="Saw J.H."/>
            <person name="Jorgensen S.L."/>
            <person name="Zaremba-Niedzwiedzka K."/>
            <person name="Martijn J."/>
            <person name="Lind A.E."/>
            <person name="van Eijk R."/>
            <person name="Schleper C."/>
            <person name="Guy L."/>
            <person name="Ettema T.J."/>
        </authorList>
    </citation>
    <scope>NUCLEOTIDE SEQUENCE</scope>
</reference>
<dbReference type="EMBL" id="LAZR01000428">
    <property type="protein sequence ID" value="KKN69341.1"/>
    <property type="molecule type" value="Genomic_DNA"/>
</dbReference>
<dbReference type="AlphaFoldDB" id="A0A0F9V760"/>
<evidence type="ECO:0000313" key="1">
    <source>
        <dbReference type="EMBL" id="KKN69341.1"/>
    </source>
</evidence>
<organism evidence="1">
    <name type="scientific">marine sediment metagenome</name>
    <dbReference type="NCBI Taxonomy" id="412755"/>
    <lineage>
        <taxon>unclassified sequences</taxon>
        <taxon>metagenomes</taxon>
        <taxon>ecological metagenomes</taxon>
    </lineage>
</organism>
<proteinExistence type="predicted"/>
<comment type="caution">
    <text evidence="1">The sequence shown here is derived from an EMBL/GenBank/DDBJ whole genome shotgun (WGS) entry which is preliminary data.</text>
</comment>
<name>A0A0F9V760_9ZZZZ</name>
<gene>
    <name evidence="1" type="ORF">LCGC14_0442000</name>
</gene>
<accession>A0A0F9V760</accession>
<sequence>MSNDRIADMRKALERFTEDYKELRSVGINQEILECYLAAKTRLSMKSIKAILASQDEFYENLIIDVAVDAL</sequence>